<dbReference type="RefSeq" id="WP_046771246.1">
    <property type="nucleotide sequence ID" value="NZ_LBMC01000040.1"/>
</dbReference>
<gene>
    <name evidence="1" type="ORF">SAMN04488563_1634</name>
</gene>
<dbReference type="EMBL" id="LT629791">
    <property type="protein sequence ID" value="SDU42220.1"/>
    <property type="molecule type" value="Genomic_DNA"/>
</dbReference>
<evidence type="ECO:0000313" key="2">
    <source>
        <dbReference type="Proteomes" id="UP000182977"/>
    </source>
</evidence>
<reference evidence="2" key="1">
    <citation type="submission" date="2016-10" db="EMBL/GenBank/DDBJ databases">
        <authorList>
            <person name="Varghese N."/>
            <person name="Submissions S."/>
        </authorList>
    </citation>
    <scope>NUCLEOTIDE SEQUENCE [LARGE SCALE GENOMIC DNA]</scope>
    <source>
        <strain evidence="2">DSM 45079</strain>
    </source>
</reference>
<sequence>MTTPVEQTPSIEAVVAAVLVAHQRNTAGSCLCGWSELGHSHAGHVTEVLASARLLAAAPVVRDGFTIEAPPVTPGARPKDLEVLLTRAAQVVRRRAAKVSYWYPDAQIDVLACVVVEGRDTVVASDLHPDLASYWSTWDPATAVAVAALLEHAARCIRLDGKVGDHQHAIALARSIMRRAGDAP</sequence>
<dbReference type="STRING" id="419479.SAMN04488563_1634"/>
<name>A0A1H2IDG6_9ACTN</name>
<proteinExistence type="predicted"/>
<accession>A0A1H2IDG6</accession>
<keyword evidence="2" id="KW-1185">Reference proteome</keyword>
<organism evidence="1 2">
    <name type="scientific">Jiangella alkaliphila</name>
    <dbReference type="NCBI Taxonomy" id="419479"/>
    <lineage>
        <taxon>Bacteria</taxon>
        <taxon>Bacillati</taxon>
        <taxon>Actinomycetota</taxon>
        <taxon>Actinomycetes</taxon>
        <taxon>Jiangellales</taxon>
        <taxon>Jiangellaceae</taxon>
        <taxon>Jiangella</taxon>
    </lineage>
</organism>
<dbReference type="Proteomes" id="UP000182977">
    <property type="component" value="Chromosome I"/>
</dbReference>
<protein>
    <submittedName>
        <fullName evidence="1">Uncharacterized protein</fullName>
    </submittedName>
</protein>
<evidence type="ECO:0000313" key="1">
    <source>
        <dbReference type="EMBL" id="SDU42220.1"/>
    </source>
</evidence>
<dbReference type="AlphaFoldDB" id="A0A1H2IDG6"/>